<dbReference type="SUPFAM" id="SSF51905">
    <property type="entry name" value="FAD/NAD(P)-binding domain"/>
    <property type="match status" value="1"/>
</dbReference>
<dbReference type="PIRSF" id="PIRSF011396">
    <property type="entry name" value="Trp_halogenase"/>
    <property type="match status" value="1"/>
</dbReference>
<accession>A0A6J5KY26</accession>
<proteinExistence type="predicted"/>
<sequence length="500" mass="56819">MINSICVLGGGNAGLMNALYLKSSMAHLDITLVKSSKIGTIGVGEGSTEHWTRFANAVDIKFTELIEHCGATIKTGIKFENWHGDGTSYFHSLPATITEMDAYTGASHSLMRLIGDGIKSEDMHWKLVLEDNMVAEPLTDYYQFHFDSEKLNAYLQKLCVSKGIKIVEAEVVDCILDNDGFVSSIIDSNNQHYAADFFIDSSGFRRVIASKLGATWVDWSAHLPMNSAVAFQTPDEEITPVYTLAKAMDSGWHWRSPVQGRFGNGYVFSDQFISEEQAITEIQTHFKDTINIGKKINFISGKVNQAWIKNCVSIGLSSNFVEPLEASSISTTIQQSRLLAAGLWNWDRNDTATIKEYNRVFDDAMLNVLDFIQLHYFTQREDTEFWRWCKNGIKVTDFNKENLENFKTNFINQILLPEDGTMSLFRIYDCLNWAQVMHGLRMFDINKIKALYDKQYGPKYRSRCENNFAQMQSIGKDGWLKHKDAINLVKQRLTGFEYSL</sequence>
<dbReference type="PANTHER" id="PTHR43747">
    <property type="entry name" value="FAD-BINDING PROTEIN"/>
    <property type="match status" value="1"/>
</dbReference>
<dbReference type="EMBL" id="LR796187">
    <property type="protein sequence ID" value="CAB4125853.1"/>
    <property type="molecule type" value="Genomic_DNA"/>
</dbReference>
<dbReference type="InterPro" id="IPR050816">
    <property type="entry name" value="Flavin-dep_Halogenase_NPB"/>
</dbReference>
<protein>
    <submittedName>
        <fullName evidence="1">Flavin-dependent halogenase</fullName>
    </submittedName>
</protein>
<dbReference type="InterPro" id="IPR036188">
    <property type="entry name" value="FAD/NAD-bd_sf"/>
</dbReference>
<gene>
    <name evidence="2" type="ORF">UFOVP181_385</name>
    <name evidence="1" type="ORF">UFOVP57_254</name>
</gene>
<evidence type="ECO:0000313" key="1">
    <source>
        <dbReference type="EMBL" id="CAB4125853.1"/>
    </source>
</evidence>
<dbReference type="InterPro" id="IPR006905">
    <property type="entry name" value="Flavin_halogenase"/>
</dbReference>
<dbReference type="GO" id="GO:0004497">
    <property type="term" value="F:monooxygenase activity"/>
    <property type="evidence" value="ECO:0007669"/>
    <property type="project" value="InterPro"/>
</dbReference>
<reference evidence="1" key="1">
    <citation type="submission" date="2020-04" db="EMBL/GenBank/DDBJ databases">
        <authorList>
            <person name="Chiriac C."/>
            <person name="Salcher M."/>
            <person name="Ghai R."/>
            <person name="Kavagutti S V."/>
        </authorList>
    </citation>
    <scope>NUCLEOTIDE SEQUENCE</scope>
</reference>
<organism evidence="1">
    <name type="scientific">uncultured Caudovirales phage</name>
    <dbReference type="NCBI Taxonomy" id="2100421"/>
    <lineage>
        <taxon>Viruses</taxon>
        <taxon>Duplodnaviria</taxon>
        <taxon>Heunggongvirae</taxon>
        <taxon>Uroviricota</taxon>
        <taxon>Caudoviricetes</taxon>
        <taxon>Peduoviridae</taxon>
        <taxon>Maltschvirus</taxon>
        <taxon>Maltschvirus maltsch</taxon>
    </lineage>
</organism>
<dbReference type="PANTHER" id="PTHR43747:SF4">
    <property type="entry name" value="FLAVIN-DEPENDENT TRYPTOPHAN HALOGENASE"/>
    <property type="match status" value="1"/>
</dbReference>
<evidence type="ECO:0000313" key="2">
    <source>
        <dbReference type="EMBL" id="CAB5209251.1"/>
    </source>
</evidence>
<dbReference type="InterPro" id="IPR033856">
    <property type="entry name" value="Trp_halogen"/>
</dbReference>
<name>A0A6J5KY26_9CAUD</name>
<dbReference type="Pfam" id="PF04820">
    <property type="entry name" value="Trp_halogenase"/>
    <property type="match status" value="1"/>
</dbReference>
<dbReference type="EMBL" id="LR798231">
    <property type="protein sequence ID" value="CAB5209251.1"/>
    <property type="molecule type" value="Genomic_DNA"/>
</dbReference>
<dbReference type="Gene3D" id="3.50.50.60">
    <property type="entry name" value="FAD/NAD(P)-binding domain"/>
    <property type="match status" value="1"/>
</dbReference>